<keyword evidence="8 11" id="KW-1133">Transmembrane helix</keyword>
<evidence type="ECO:0000256" key="7">
    <source>
        <dbReference type="ARBA" id="ARBA00022840"/>
    </source>
</evidence>
<evidence type="ECO:0000256" key="5">
    <source>
        <dbReference type="ARBA" id="ARBA00022737"/>
    </source>
</evidence>
<dbReference type="InterPro" id="IPR027417">
    <property type="entry name" value="P-loop_NTPase"/>
</dbReference>
<protein>
    <recommendedName>
        <fullName evidence="12">ABC transporter domain-containing protein</fullName>
    </recommendedName>
</protein>
<name>A0ABR1HR67_9HYPO</name>
<evidence type="ECO:0000256" key="10">
    <source>
        <dbReference type="SAM" id="MobiDB-lite"/>
    </source>
</evidence>
<organism evidence="13 14">
    <name type="scientific">Neonectria punicea</name>
    <dbReference type="NCBI Taxonomy" id="979145"/>
    <lineage>
        <taxon>Eukaryota</taxon>
        <taxon>Fungi</taxon>
        <taxon>Dikarya</taxon>
        <taxon>Ascomycota</taxon>
        <taxon>Pezizomycotina</taxon>
        <taxon>Sordariomycetes</taxon>
        <taxon>Hypocreomycetidae</taxon>
        <taxon>Hypocreales</taxon>
        <taxon>Nectriaceae</taxon>
        <taxon>Neonectria</taxon>
    </lineage>
</organism>
<dbReference type="PANTHER" id="PTHR19229:SF36">
    <property type="entry name" value="ATP-BINDING CASSETTE SUB-FAMILY A MEMBER 2"/>
    <property type="match status" value="1"/>
</dbReference>
<dbReference type="PANTHER" id="PTHR19229">
    <property type="entry name" value="ATP-BINDING CASSETTE TRANSPORTER SUBFAMILY A ABCA"/>
    <property type="match status" value="1"/>
</dbReference>
<evidence type="ECO:0000256" key="1">
    <source>
        <dbReference type="ARBA" id="ARBA00004141"/>
    </source>
</evidence>
<evidence type="ECO:0000256" key="9">
    <source>
        <dbReference type="ARBA" id="ARBA00023136"/>
    </source>
</evidence>
<accession>A0ABR1HR67</accession>
<keyword evidence="5" id="KW-0677">Repeat</keyword>
<keyword evidence="9 11" id="KW-0472">Membrane</keyword>
<proteinExistence type="inferred from homology"/>
<keyword evidence="6" id="KW-0547">Nucleotide-binding</keyword>
<dbReference type="SUPFAM" id="SSF52540">
    <property type="entry name" value="P-loop containing nucleoside triphosphate hydrolases"/>
    <property type="match status" value="1"/>
</dbReference>
<dbReference type="InterPro" id="IPR013525">
    <property type="entry name" value="ABC2_TM"/>
</dbReference>
<dbReference type="InterPro" id="IPR026082">
    <property type="entry name" value="ABCA"/>
</dbReference>
<gene>
    <name evidence="13" type="ORF">QQX98_000959</name>
</gene>
<dbReference type="Proteomes" id="UP001498476">
    <property type="component" value="Unassembled WGS sequence"/>
</dbReference>
<comment type="subcellular location">
    <subcellularLocation>
        <location evidence="1">Membrane</location>
        <topology evidence="1">Multi-pass membrane protein</topology>
    </subcellularLocation>
</comment>
<dbReference type="Pfam" id="PF12698">
    <property type="entry name" value="ABC2_membrane_3"/>
    <property type="match status" value="1"/>
</dbReference>
<keyword evidence="14" id="KW-1185">Reference proteome</keyword>
<dbReference type="InterPro" id="IPR003439">
    <property type="entry name" value="ABC_transporter-like_ATP-bd"/>
</dbReference>
<evidence type="ECO:0000256" key="11">
    <source>
        <dbReference type="SAM" id="Phobius"/>
    </source>
</evidence>
<sequence length="809" mass="89386">MTVTQTQTIFNTPDSTSAAQLLSSLESGGYMNALITGPTIEDMLLRVADEKKNMESGTGGFSAVDTSPLIEPSESADGQLTSGSTTSFYQQTSALLIKRLTILRRSYWWYVLAMAIPLGFTPAVNFMVNSPIPYEPRPCISLEPSFIDDPWLIDLLTGGYSDQAGSNSMSMLVGPDSANDTLFRAISSFPVGDRFEMKNYRDTFIFQDSFDDFIQHVRNKSDQITPGALHMGDKSNTPTFAYNAELGPDVAMLMQNLWSQLHSRIPIALSFAYFSSTIPMDSGLGLVPAILLTTLHIFYPAFFALYPAYERLQKVRALQYSNSVRPCPLWTSHILVDLFFVLIISALSTVIISLDIPKWYYATYLFPVFLLYGLATMIWSYIISLFCRSELAAFGFTLCAVALMFILSVMGFTLAAFYPNPVNATLTMDAVTFFLGLIFPVADLFRGMAVGLNVWSVGCRNSQLITYPGSIYAYCGPILLLCLQVLYLFPALLWLDGQHSFTLSPAKHIDGGETGATSDHDIEMEQPRLNGPNTDLLRMVNVRKAFGSKVVVDDVSLGLGESEILALLGPNGAGKTTITNMMRGEIVPDQGSIHVKGVEVRTNTQTALQHIGGNPTVLILDEPSSAMDAISKREMWKMLSSITPGRSVFLTTHSMEEADELATRVAILSKRILAIGTSQELRQRYSNVYEAHLVLATAPASTRRETEHVEAWIRQTFPDATFEGVNLGGQIRFMIPADSASMGVANGTLTDRRSGVPRLIETLEEQKDVLGLRCYTVGMGTLEMVFLKIVKDCDVPDDSEKSRKWKWNW</sequence>
<dbReference type="SMART" id="SM00382">
    <property type="entry name" value="AAA"/>
    <property type="match status" value="1"/>
</dbReference>
<evidence type="ECO:0000256" key="3">
    <source>
        <dbReference type="ARBA" id="ARBA00022448"/>
    </source>
</evidence>
<dbReference type="Pfam" id="PF00005">
    <property type="entry name" value="ABC_tran"/>
    <property type="match status" value="1"/>
</dbReference>
<keyword evidence="7" id="KW-0067">ATP-binding</keyword>
<evidence type="ECO:0000256" key="4">
    <source>
        <dbReference type="ARBA" id="ARBA00022692"/>
    </source>
</evidence>
<feature type="domain" description="ABC transporter" evidence="12">
    <location>
        <begin position="537"/>
        <end position="779"/>
    </location>
</feature>
<dbReference type="PROSITE" id="PS50893">
    <property type="entry name" value="ABC_TRANSPORTER_2"/>
    <property type="match status" value="1"/>
</dbReference>
<feature type="region of interest" description="Disordered" evidence="10">
    <location>
        <begin position="55"/>
        <end position="83"/>
    </location>
</feature>
<dbReference type="Gene3D" id="3.40.50.300">
    <property type="entry name" value="P-loop containing nucleotide triphosphate hydrolases"/>
    <property type="match status" value="2"/>
</dbReference>
<feature type="transmembrane region" description="Helical" evidence="11">
    <location>
        <begin position="359"/>
        <end position="379"/>
    </location>
</feature>
<feature type="transmembrane region" description="Helical" evidence="11">
    <location>
        <begin position="471"/>
        <end position="495"/>
    </location>
</feature>
<feature type="transmembrane region" description="Helical" evidence="11">
    <location>
        <begin position="430"/>
        <end position="450"/>
    </location>
</feature>
<keyword evidence="4 11" id="KW-0812">Transmembrane</keyword>
<evidence type="ECO:0000256" key="2">
    <source>
        <dbReference type="ARBA" id="ARBA00008869"/>
    </source>
</evidence>
<feature type="transmembrane region" description="Helical" evidence="11">
    <location>
        <begin position="107"/>
        <end position="128"/>
    </location>
</feature>
<evidence type="ECO:0000313" key="13">
    <source>
        <dbReference type="EMBL" id="KAK7423502.1"/>
    </source>
</evidence>
<feature type="transmembrane region" description="Helical" evidence="11">
    <location>
        <begin position="330"/>
        <end position="353"/>
    </location>
</feature>
<evidence type="ECO:0000256" key="8">
    <source>
        <dbReference type="ARBA" id="ARBA00022989"/>
    </source>
</evidence>
<reference evidence="13 14" key="1">
    <citation type="journal article" date="2025" name="Microbiol. Resour. Announc.">
        <title>Draft genome sequences for Neonectria magnoliae and Neonectria punicea, canker pathogens of Liriodendron tulipifera and Acer saccharum in West Virginia.</title>
        <authorList>
            <person name="Petronek H.M."/>
            <person name="Kasson M.T."/>
            <person name="Metheny A.M."/>
            <person name="Stauder C.M."/>
            <person name="Lovett B."/>
            <person name="Lynch S.C."/>
            <person name="Garnas J.R."/>
            <person name="Kasson L.R."/>
            <person name="Stajich J.E."/>
        </authorList>
    </citation>
    <scope>NUCLEOTIDE SEQUENCE [LARGE SCALE GENOMIC DNA]</scope>
    <source>
        <strain evidence="13 14">NRRL 64653</strain>
    </source>
</reference>
<evidence type="ECO:0000259" key="12">
    <source>
        <dbReference type="PROSITE" id="PS50893"/>
    </source>
</evidence>
<dbReference type="InterPro" id="IPR003593">
    <property type="entry name" value="AAA+_ATPase"/>
</dbReference>
<dbReference type="EMBL" id="JAZAVJ010000009">
    <property type="protein sequence ID" value="KAK7423502.1"/>
    <property type="molecule type" value="Genomic_DNA"/>
</dbReference>
<feature type="transmembrane region" description="Helical" evidence="11">
    <location>
        <begin position="286"/>
        <end position="309"/>
    </location>
</feature>
<feature type="transmembrane region" description="Helical" evidence="11">
    <location>
        <begin position="391"/>
        <end position="418"/>
    </location>
</feature>
<evidence type="ECO:0000256" key="6">
    <source>
        <dbReference type="ARBA" id="ARBA00022741"/>
    </source>
</evidence>
<keyword evidence="3" id="KW-0813">Transport</keyword>
<comment type="caution">
    <text evidence="13">The sequence shown here is derived from an EMBL/GenBank/DDBJ whole genome shotgun (WGS) entry which is preliminary data.</text>
</comment>
<comment type="similarity">
    <text evidence="2">Belongs to the ABC transporter superfamily. ABCA family.</text>
</comment>
<evidence type="ECO:0000313" key="14">
    <source>
        <dbReference type="Proteomes" id="UP001498476"/>
    </source>
</evidence>